<gene>
    <name evidence="1" type="ORF">AB3U87_15545</name>
</gene>
<protein>
    <recommendedName>
        <fullName evidence="3">Lipoprotein</fullName>
    </recommendedName>
</protein>
<evidence type="ECO:0000313" key="1">
    <source>
        <dbReference type="EMBL" id="MFG6077773.1"/>
    </source>
</evidence>
<dbReference type="EMBL" id="JBGCUC010000014">
    <property type="protein sequence ID" value="MFG6077773.1"/>
    <property type="molecule type" value="Genomic_DNA"/>
</dbReference>
<name>A0ABW7CP31_9GAMM</name>
<organism evidence="1 2">
    <name type="scientific">Erwinia plantamica</name>
    <dbReference type="NCBI Taxonomy" id="3237104"/>
    <lineage>
        <taxon>Bacteria</taxon>
        <taxon>Pseudomonadati</taxon>
        <taxon>Pseudomonadota</taxon>
        <taxon>Gammaproteobacteria</taxon>
        <taxon>Enterobacterales</taxon>
        <taxon>Erwiniaceae</taxon>
        <taxon>Erwinia</taxon>
    </lineage>
</organism>
<evidence type="ECO:0008006" key="3">
    <source>
        <dbReference type="Google" id="ProtNLM"/>
    </source>
</evidence>
<keyword evidence="2" id="KW-1185">Reference proteome</keyword>
<proteinExistence type="predicted"/>
<dbReference type="Proteomes" id="UP001605250">
    <property type="component" value="Unassembled WGS sequence"/>
</dbReference>
<reference evidence="1 2" key="1">
    <citation type="submission" date="2024-07" db="EMBL/GenBank/DDBJ databases">
        <title>Novel bacterial strain Erwinia sp. OPT-41 promoting growth of various crops.</title>
        <authorList>
            <person name="Egorshina A."/>
            <person name="Lukyantsev M.A."/>
            <person name="Golubev S.N."/>
            <person name="Muratova A.Y."/>
            <person name="Bulygina E.A."/>
        </authorList>
    </citation>
    <scope>NUCLEOTIDE SEQUENCE [LARGE SCALE GENOMIC DNA]</scope>
    <source>
        <strain evidence="1 2">OPT-41</strain>
    </source>
</reference>
<evidence type="ECO:0000313" key="2">
    <source>
        <dbReference type="Proteomes" id="UP001605250"/>
    </source>
</evidence>
<dbReference type="RefSeq" id="WP_301252003.1">
    <property type="nucleotide sequence ID" value="NZ_JBGCUC010000014.1"/>
</dbReference>
<sequence>MKAHLAVLVFNFTVCGCSYANKPPSVPKDLKAFLDNAEDCQHFSGEWDSTLSAARQNEIEKKVETVCDQARRQKEKLKKRYYGNKMIEAQLDDYDF</sequence>
<dbReference type="PROSITE" id="PS51257">
    <property type="entry name" value="PROKAR_LIPOPROTEIN"/>
    <property type="match status" value="1"/>
</dbReference>
<accession>A0ABW7CP31</accession>
<comment type="caution">
    <text evidence="1">The sequence shown here is derived from an EMBL/GenBank/DDBJ whole genome shotgun (WGS) entry which is preliminary data.</text>
</comment>